<evidence type="ECO:0000256" key="2">
    <source>
        <dbReference type="SAM" id="MobiDB-lite"/>
    </source>
</evidence>
<dbReference type="Pfam" id="PF17862">
    <property type="entry name" value="AAA_lid_3"/>
    <property type="match status" value="2"/>
</dbReference>
<dbReference type="Gene3D" id="1.10.8.60">
    <property type="match status" value="2"/>
</dbReference>
<dbReference type="Proteomes" id="UP001515480">
    <property type="component" value="Unassembled WGS sequence"/>
</dbReference>
<proteinExistence type="inferred from homology"/>
<keyword evidence="1" id="KW-0067">ATP-binding</keyword>
<evidence type="ECO:0000259" key="3">
    <source>
        <dbReference type="SMART" id="SM00382"/>
    </source>
</evidence>
<dbReference type="Pfam" id="PF00004">
    <property type="entry name" value="AAA"/>
    <property type="match status" value="2"/>
</dbReference>
<dbReference type="InterPro" id="IPR050168">
    <property type="entry name" value="AAA_ATPase_domain"/>
</dbReference>
<evidence type="ECO:0000256" key="1">
    <source>
        <dbReference type="RuleBase" id="RU003651"/>
    </source>
</evidence>
<dbReference type="SMART" id="SM00382">
    <property type="entry name" value="AAA"/>
    <property type="match status" value="2"/>
</dbReference>
<organism evidence="4 5">
    <name type="scientific">Prymnesium parvum</name>
    <name type="common">Toxic golden alga</name>
    <dbReference type="NCBI Taxonomy" id="97485"/>
    <lineage>
        <taxon>Eukaryota</taxon>
        <taxon>Haptista</taxon>
        <taxon>Haptophyta</taxon>
        <taxon>Prymnesiophyceae</taxon>
        <taxon>Prymnesiales</taxon>
        <taxon>Prymnesiaceae</taxon>
        <taxon>Prymnesium</taxon>
    </lineage>
</organism>
<sequence>MSGRCHLSAARLAAMGAAYGDAVVVVKGGEEFLCTAWPAAPDAPATSPDAPLADCSFRLPSPRPAAAAAPPRRLEHSLSPPPLAQSVWLTGTPRGPSSLDADSLRRRCHAQLCGQLVSRGVRFRLAAAAHADGCTLTVTRVTPAGGAARCVGATALQLSLSPSPPLAAPAAHIFPSQRRAYAAVCRLLRAATLHAERLRGASIRAPSGLLLYGPPGTGKTHVVRAAAAAGGLPLVALRPEERRAKLSAQLASAFEHAEARAREASSAAGTQLPALLFLDELDTICPKRADSSSSEEQLLAVATLLTLMDGVRHRHGVVVLAATNRPQSLDEALRRPGRFDWEVPLLLPSQPDREATLRQCTAPLPLAADVRLASLAARTAGFAGADLIALAREAALRATARAAAGGGGVEVSEADLLAAVKAVGASVKRAAGAEAVEPLAWDDIGGVEEAKRRLRRAVEWPLHHAAAFARLGIKPPCGVLLHGPPGCSKTSLARAAAGAAQCTFLFLSGAQVYSPFVGEAERAVRDFFALGRACAPSVLFIDEIEALVGNRASGGCGGGDTVQSRVLSTLLNEMDGVSSLEQVLLIGATNRPDLVDAALMRPGRFDELLEVLPPDEHGRLQVLRIHTRGMALADDVDLEDLASRSCGWSGAQLSSLCREAGMLALREDLTATKAYARHFEAAWTSVHGFVAPIDGDK</sequence>
<dbReference type="InterPro" id="IPR003959">
    <property type="entry name" value="ATPase_AAA_core"/>
</dbReference>
<dbReference type="InterPro" id="IPR041569">
    <property type="entry name" value="AAA_lid_3"/>
</dbReference>
<accession>A0AB34JYW3</accession>
<keyword evidence="5" id="KW-1185">Reference proteome</keyword>
<dbReference type="InterPro" id="IPR027417">
    <property type="entry name" value="P-loop_NTPase"/>
</dbReference>
<dbReference type="GO" id="GO:0016887">
    <property type="term" value="F:ATP hydrolysis activity"/>
    <property type="evidence" value="ECO:0007669"/>
    <property type="project" value="InterPro"/>
</dbReference>
<protein>
    <recommendedName>
        <fullName evidence="3">AAA+ ATPase domain-containing protein</fullName>
    </recommendedName>
</protein>
<dbReference type="PANTHER" id="PTHR23077">
    <property type="entry name" value="AAA-FAMILY ATPASE"/>
    <property type="match status" value="1"/>
</dbReference>
<dbReference type="PROSITE" id="PS00674">
    <property type="entry name" value="AAA"/>
    <property type="match status" value="2"/>
</dbReference>
<keyword evidence="1" id="KW-0547">Nucleotide-binding</keyword>
<dbReference type="PANTHER" id="PTHR23077:SF117">
    <property type="entry name" value="AAA+ ATPASE DOMAIN-CONTAINING PROTEIN"/>
    <property type="match status" value="1"/>
</dbReference>
<dbReference type="InterPro" id="IPR003960">
    <property type="entry name" value="ATPase_AAA_CS"/>
</dbReference>
<feature type="domain" description="AAA+ ATPase" evidence="3">
    <location>
        <begin position="475"/>
        <end position="615"/>
    </location>
</feature>
<dbReference type="SUPFAM" id="SSF52540">
    <property type="entry name" value="P-loop containing nucleoside triphosphate hydrolases"/>
    <property type="match status" value="2"/>
</dbReference>
<feature type="domain" description="AAA+ ATPase" evidence="3">
    <location>
        <begin position="205"/>
        <end position="347"/>
    </location>
</feature>
<dbReference type="AlphaFoldDB" id="A0AB34JYW3"/>
<dbReference type="FunFam" id="3.40.50.300:FF:001440">
    <property type="entry name" value="ATPase, AAA family protein"/>
    <property type="match status" value="1"/>
</dbReference>
<name>A0AB34JYW3_PRYPA</name>
<comment type="similarity">
    <text evidence="1">Belongs to the AAA ATPase family.</text>
</comment>
<evidence type="ECO:0000313" key="4">
    <source>
        <dbReference type="EMBL" id="KAL1526118.1"/>
    </source>
</evidence>
<dbReference type="EMBL" id="JBGBPQ010000003">
    <property type="protein sequence ID" value="KAL1526118.1"/>
    <property type="molecule type" value="Genomic_DNA"/>
</dbReference>
<feature type="region of interest" description="Disordered" evidence="2">
    <location>
        <begin position="63"/>
        <end position="96"/>
    </location>
</feature>
<dbReference type="GO" id="GO:0005524">
    <property type="term" value="F:ATP binding"/>
    <property type="evidence" value="ECO:0007669"/>
    <property type="project" value="UniProtKB-KW"/>
</dbReference>
<dbReference type="Gene3D" id="3.40.50.300">
    <property type="entry name" value="P-loop containing nucleotide triphosphate hydrolases"/>
    <property type="match status" value="2"/>
</dbReference>
<comment type="caution">
    <text evidence="4">The sequence shown here is derived from an EMBL/GenBank/DDBJ whole genome shotgun (WGS) entry which is preliminary data.</text>
</comment>
<reference evidence="4 5" key="1">
    <citation type="journal article" date="2024" name="Science">
        <title>Giant polyketide synthase enzymes in the biosynthesis of giant marine polyether toxins.</title>
        <authorList>
            <person name="Fallon T.R."/>
            <person name="Shende V.V."/>
            <person name="Wierzbicki I.H."/>
            <person name="Pendleton A.L."/>
            <person name="Watervoot N.F."/>
            <person name="Auber R.P."/>
            <person name="Gonzalez D.J."/>
            <person name="Wisecaver J.H."/>
            <person name="Moore B.S."/>
        </authorList>
    </citation>
    <scope>NUCLEOTIDE SEQUENCE [LARGE SCALE GENOMIC DNA]</scope>
    <source>
        <strain evidence="4 5">12B1</strain>
    </source>
</reference>
<gene>
    <name evidence="4" type="ORF">AB1Y20_014847</name>
</gene>
<dbReference type="InterPro" id="IPR003593">
    <property type="entry name" value="AAA+_ATPase"/>
</dbReference>
<evidence type="ECO:0000313" key="5">
    <source>
        <dbReference type="Proteomes" id="UP001515480"/>
    </source>
</evidence>